<dbReference type="EMBL" id="JABBJJ010000004">
    <property type="protein sequence ID" value="NMO13574.1"/>
    <property type="molecule type" value="Genomic_DNA"/>
</dbReference>
<keyword evidence="3" id="KW-1185">Reference proteome</keyword>
<sequence length="385" mass="43462">MRFSRCRFAFVAWVTLLLVGTRAPAAPHQLPGPVQPEGIVQPFLITFERHEVQVIALLANHPVYDAIEVMVTRRTGRPPLLRAIITQLDGVQIDFINDEEAARERAAVLTDRRTLYRPMRYEEGERNGLPTMRLRFTSHEGERIVLSFEAFSPPTPEQGGFINPGNHSEDSSLPVMWAGTSALAHPHSQVTVDGISYRLRPAPQPGALLFIYSEDFLIGVIREGQLRLWLAWAPRRIAVGERWVYWDNLGNLHQYELVGIEGDLLTLHKTTTSSFLAEEILTVQRVEGQFLLRSVRNTGRLDRREDIPPAPQGFTLRLSTQGGFSLSTDEHENLVTGTASRQVSGNTTTWTLHPMDPPWTQGRTVRASVSRYGRWHHIENTVGED</sequence>
<name>A0A848L4D5_9BACT</name>
<gene>
    <name evidence="2" type="ORF">HG543_01675</name>
</gene>
<evidence type="ECO:0000313" key="3">
    <source>
        <dbReference type="Proteomes" id="UP000518300"/>
    </source>
</evidence>
<reference evidence="2 3" key="1">
    <citation type="submission" date="2020-04" db="EMBL/GenBank/DDBJ databases">
        <title>Draft genome of Pyxidicoccus fallax type strain.</title>
        <authorList>
            <person name="Whitworth D.E."/>
        </authorList>
    </citation>
    <scope>NUCLEOTIDE SEQUENCE [LARGE SCALE GENOMIC DNA]</scope>
    <source>
        <strain evidence="2 3">DSM 14698</strain>
    </source>
</reference>
<proteinExistence type="predicted"/>
<dbReference type="RefSeq" id="WP_169342850.1">
    <property type="nucleotide sequence ID" value="NZ_JABBJJ010000004.1"/>
</dbReference>
<feature type="chain" id="PRO_5032335693" description="Lipoprotein" evidence="1">
    <location>
        <begin position="26"/>
        <end position="385"/>
    </location>
</feature>
<evidence type="ECO:0000256" key="1">
    <source>
        <dbReference type="SAM" id="SignalP"/>
    </source>
</evidence>
<protein>
    <recommendedName>
        <fullName evidence="4">Lipoprotein</fullName>
    </recommendedName>
</protein>
<evidence type="ECO:0008006" key="4">
    <source>
        <dbReference type="Google" id="ProtNLM"/>
    </source>
</evidence>
<comment type="caution">
    <text evidence="2">The sequence shown here is derived from an EMBL/GenBank/DDBJ whole genome shotgun (WGS) entry which is preliminary data.</text>
</comment>
<dbReference type="AlphaFoldDB" id="A0A848L4D5"/>
<evidence type="ECO:0000313" key="2">
    <source>
        <dbReference type="EMBL" id="NMO13574.1"/>
    </source>
</evidence>
<organism evidence="2 3">
    <name type="scientific">Pyxidicoccus fallax</name>
    <dbReference type="NCBI Taxonomy" id="394095"/>
    <lineage>
        <taxon>Bacteria</taxon>
        <taxon>Pseudomonadati</taxon>
        <taxon>Myxococcota</taxon>
        <taxon>Myxococcia</taxon>
        <taxon>Myxococcales</taxon>
        <taxon>Cystobacterineae</taxon>
        <taxon>Myxococcaceae</taxon>
        <taxon>Pyxidicoccus</taxon>
    </lineage>
</organism>
<feature type="signal peptide" evidence="1">
    <location>
        <begin position="1"/>
        <end position="25"/>
    </location>
</feature>
<accession>A0A848L4D5</accession>
<keyword evidence="1" id="KW-0732">Signal</keyword>
<dbReference type="Proteomes" id="UP000518300">
    <property type="component" value="Unassembled WGS sequence"/>
</dbReference>